<dbReference type="EMBL" id="LAZR01009667">
    <property type="protein sequence ID" value="KKM71302.1"/>
    <property type="molecule type" value="Genomic_DNA"/>
</dbReference>
<dbReference type="AlphaFoldDB" id="A0A0F9MQ46"/>
<evidence type="ECO:0000313" key="1">
    <source>
        <dbReference type="EMBL" id="KKM71302.1"/>
    </source>
</evidence>
<feature type="non-terminal residue" evidence="1">
    <location>
        <position position="1"/>
    </location>
</feature>
<proteinExistence type="predicted"/>
<organism evidence="1">
    <name type="scientific">marine sediment metagenome</name>
    <dbReference type="NCBI Taxonomy" id="412755"/>
    <lineage>
        <taxon>unclassified sequences</taxon>
        <taxon>metagenomes</taxon>
        <taxon>ecological metagenomes</taxon>
    </lineage>
</organism>
<reference evidence="1" key="1">
    <citation type="journal article" date="2015" name="Nature">
        <title>Complex archaea that bridge the gap between prokaryotes and eukaryotes.</title>
        <authorList>
            <person name="Spang A."/>
            <person name="Saw J.H."/>
            <person name="Jorgensen S.L."/>
            <person name="Zaremba-Niedzwiedzka K."/>
            <person name="Martijn J."/>
            <person name="Lind A.E."/>
            <person name="van Eijk R."/>
            <person name="Schleper C."/>
            <person name="Guy L."/>
            <person name="Ettema T.J."/>
        </authorList>
    </citation>
    <scope>NUCLEOTIDE SEQUENCE</scope>
</reference>
<name>A0A0F9MQ46_9ZZZZ</name>
<protein>
    <submittedName>
        <fullName evidence="1">Uncharacterized protein</fullName>
    </submittedName>
</protein>
<sequence length="31" mass="3767">DYGYKTKVDKNIFLDLAKHWNIKIEIKDDNE</sequence>
<accession>A0A0F9MQ46</accession>
<gene>
    <name evidence="1" type="ORF">LCGC14_1432040</name>
</gene>
<comment type="caution">
    <text evidence="1">The sequence shown here is derived from an EMBL/GenBank/DDBJ whole genome shotgun (WGS) entry which is preliminary data.</text>
</comment>